<feature type="compositionally biased region" description="Basic and acidic residues" evidence="8">
    <location>
        <begin position="33"/>
        <end position="52"/>
    </location>
</feature>
<evidence type="ECO:0000256" key="5">
    <source>
        <dbReference type="ARBA" id="ARBA00022741"/>
    </source>
</evidence>
<dbReference type="InterPro" id="IPR013098">
    <property type="entry name" value="Ig_I-set"/>
</dbReference>
<name>A0A8S3ZCU8_9EUPU</name>
<feature type="domain" description="Ig-like" evidence="9">
    <location>
        <begin position="874"/>
        <end position="963"/>
    </location>
</feature>
<evidence type="ECO:0000256" key="7">
    <source>
        <dbReference type="ARBA" id="ARBA00023319"/>
    </source>
</evidence>
<evidence type="ECO:0000256" key="6">
    <source>
        <dbReference type="ARBA" id="ARBA00022840"/>
    </source>
</evidence>
<evidence type="ECO:0000256" key="1">
    <source>
        <dbReference type="ARBA" id="ARBA00004496"/>
    </source>
</evidence>
<sequence>PQAQVPSRIAPPAAPAPTPETSTPMLTEEEDEYQRRSVSDAKKIFTKTEEVPRPPPPKMQKPSKPITVLFRPQEPSPRHVEPPSSRVEPKRTALYMPPSEPIRPPLLSPVTTQEPTFPPKPAPPAPRARVRKPPSPVEPKPIILRQEPPPERADLHIVTESYDISDYQDIAVKEYIRREGEAPPVEDVYDREKQKPALFKTQIQDLYLKENDAAHFECKLLPYGDPTMKVEWFKDNEPLHYGTRYEPAYDFGFVTLNILWMYPEDSGVYECRATNAYGISTTSARVECRPLRSVILDSQLPEEGAAKLLQMEEHWRSHMNVEERVIEEPKIKSPPSIDLKPEPVETEEGEPAKFLVKVSGYPRPRVSWWINGSLIVGSTRFKVTYDGMMHYLEIPRCREYDAGQIRVVAKNSEGEQEVSTSLIVLPKEDLRAHLKQAPKEEIEIDIERHRRTELRTAELDQALKKPKATEFELRQLEKAVEYRYRVQKDTEVVMAEQQYISVHSQLRHKDGAIISEPLHVERARLVPVSQAPPGVDRQLMEEQITLQRGEPPVFTKPLRPVRVPEGNSVTLEVHFTGIPPPVITWYRDSFEIQPSRDFQISTTEYSSSLHIPEVFAEDAGLFTVKAYNKFGLVQCKAKLTVDESEIKEREVPPEFISLTRDTKAIQGEPVTFDCQITGTPPPQVYWTKEGHPLPDSPRWKFITEGNNYTLVIYEAQPLDAGVYACVAVNTVGKATCTARLTVEKPEKPIQPSTPDRPQEAAIEPPYVVEEPQMVDVEEGEPVHFTCTIKGKPHPVVTWYRNNQLVKPSKYFRMDSTTEGVHTLTIMEAFPEDTGTYKCVARNKAGEVSVVTYLKVHGVESEPEPSQLEAFAQPPSFIRPISNTMVTEGTPAKFEAVFSGVPTPEITWIRNGIQTLHDSREYKIETIDRLTNLTIYKAHPEDTGMITCRAKNIAGTAECSAELYVQ</sequence>
<dbReference type="AlphaFoldDB" id="A0A8S3ZCU8"/>
<dbReference type="FunFam" id="2.60.40.10:FF:000147">
    <property type="entry name" value="Myosin light chain kinase"/>
    <property type="match status" value="1"/>
</dbReference>
<feature type="compositionally biased region" description="Pro residues" evidence="8">
    <location>
        <begin position="116"/>
        <end position="126"/>
    </location>
</feature>
<keyword evidence="3" id="KW-0963">Cytoplasm</keyword>
<keyword evidence="7" id="KW-0393">Immunoglobulin domain</keyword>
<feature type="domain" description="Ig-like" evidence="9">
    <location>
        <begin position="765"/>
        <end position="848"/>
    </location>
</feature>
<feature type="domain" description="Ig-like" evidence="9">
    <location>
        <begin position="653"/>
        <end position="741"/>
    </location>
</feature>
<evidence type="ECO:0000256" key="4">
    <source>
        <dbReference type="ARBA" id="ARBA00022737"/>
    </source>
</evidence>
<protein>
    <recommendedName>
        <fullName evidence="9">Ig-like domain-containing protein</fullName>
    </recommendedName>
</protein>
<dbReference type="PROSITE" id="PS50835">
    <property type="entry name" value="IG_LIKE"/>
    <property type="match status" value="6"/>
</dbReference>
<keyword evidence="5" id="KW-0547">Nucleotide-binding</keyword>
<feature type="non-terminal residue" evidence="10">
    <location>
        <position position="1"/>
    </location>
</feature>
<dbReference type="SUPFAM" id="SSF48726">
    <property type="entry name" value="Immunoglobulin"/>
    <property type="match status" value="6"/>
</dbReference>
<evidence type="ECO:0000313" key="11">
    <source>
        <dbReference type="Proteomes" id="UP000678393"/>
    </source>
</evidence>
<comment type="caution">
    <text evidence="10">The sequence shown here is derived from an EMBL/GenBank/DDBJ whole genome shotgun (WGS) entry which is preliminary data.</text>
</comment>
<feature type="region of interest" description="Disordered" evidence="8">
    <location>
        <begin position="1"/>
        <end position="145"/>
    </location>
</feature>
<dbReference type="PANTHER" id="PTHR47633:SF4">
    <property type="entry name" value="MYOPALLADIN ISOFORM X1"/>
    <property type="match status" value="1"/>
</dbReference>
<dbReference type="OrthoDB" id="6154562at2759"/>
<dbReference type="InterPro" id="IPR007110">
    <property type="entry name" value="Ig-like_dom"/>
</dbReference>
<evidence type="ECO:0000313" key="10">
    <source>
        <dbReference type="EMBL" id="CAG5126018.1"/>
    </source>
</evidence>
<evidence type="ECO:0000256" key="3">
    <source>
        <dbReference type="ARBA" id="ARBA00022490"/>
    </source>
</evidence>
<gene>
    <name evidence="10" type="ORF">CUNI_LOCUS11576</name>
</gene>
<comment type="similarity">
    <text evidence="2">Belongs to the protein kinase superfamily. CAMK Ser/Thr protein kinase family.</text>
</comment>
<feature type="domain" description="Ig-like" evidence="9">
    <location>
        <begin position="551"/>
        <end position="640"/>
    </location>
</feature>
<proteinExistence type="inferred from homology"/>
<dbReference type="PANTHER" id="PTHR47633">
    <property type="entry name" value="IMMUNOGLOBULIN"/>
    <property type="match status" value="1"/>
</dbReference>
<dbReference type="Gene3D" id="2.60.40.10">
    <property type="entry name" value="Immunoglobulins"/>
    <property type="match status" value="6"/>
</dbReference>
<dbReference type="CDD" id="cd00096">
    <property type="entry name" value="Ig"/>
    <property type="match status" value="1"/>
</dbReference>
<feature type="compositionally biased region" description="Basic and acidic residues" evidence="8">
    <location>
        <begin position="76"/>
        <end position="91"/>
    </location>
</feature>
<dbReference type="FunFam" id="2.60.40.10:FF:000107">
    <property type="entry name" value="Myosin, light chain kinase a"/>
    <property type="match status" value="1"/>
</dbReference>
<dbReference type="EMBL" id="CAJHNH020002224">
    <property type="protein sequence ID" value="CAG5126018.1"/>
    <property type="molecule type" value="Genomic_DNA"/>
</dbReference>
<organism evidence="10 11">
    <name type="scientific">Candidula unifasciata</name>
    <dbReference type="NCBI Taxonomy" id="100452"/>
    <lineage>
        <taxon>Eukaryota</taxon>
        <taxon>Metazoa</taxon>
        <taxon>Spiralia</taxon>
        <taxon>Lophotrochozoa</taxon>
        <taxon>Mollusca</taxon>
        <taxon>Gastropoda</taxon>
        <taxon>Heterobranchia</taxon>
        <taxon>Euthyneura</taxon>
        <taxon>Panpulmonata</taxon>
        <taxon>Eupulmonata</taxon>
        <taxon>Stylommatophora</taxon>
        <taxon>Helicina</taxon>
        <taxon>Helicoidea</taxon>
        <taxon>Geomitridae</taxon>
        <taxon>Candidula</taxon>
    </lineage>
</organism>
<dbReference type="GO" id="GO:0005524">
    <property type="term" value="F:ATP binding"/>
    <property type="evidence" value="ECO:0007669"/>
    <property type="project" value="UniProtKB-KW"/>
</dbReference>
<comment type="subcellular location">
    <subcellularLocation>
        <location evidence="1">Cytoplasm</location>
    </subcellularLocation>
</comment>
<reference evidence="10" key="1">
    <citation type="submission" date="2021-04" db="EMBL/GenBank/DDBJ databases">
        <authorList>
            <consortium name="Molecular Ecology Group"/>
        </authorList>
    </citation>
    <scope>NUCLEOTIDE SEQUENCE</scope>
</reference>
<dbReference type="Pfam" id="PF07679">
    <property type="entry name" value="I-set"/>
    <property type="match status" value="6"/>
</dbReference>
<keyword evidence="6" id="KW-0067">ATP-binding</keyword>
<feature type="domain" description="Ig-like" evidence="9">
    <location>
        <begin position="196"/>
        <end position="287"/>
    </location>
</feature>
<dbReference type="InterPro" id="IPR036179">
    <property type="entry name" value="Ig-like_dom_sf"/>
</dbReference>
<feature type="domain" description="Ig-like" evidence="9">
    <location>
        <begin position="335"/>
        <end position="419"/>
    </location>
</feature>
<dbReference type="FunFam" id="2.60.40.10:FF:000119">
    <property type="entry name" value="Sallimus, isoform P"/>
    <property type="match status" value="1"/>
</dbReference>
<dbReference type="GO" id="GO:0005737">
    <property type="term" value="C:cytoplasm"/>
    <property type="evidence" value="ECO:0007669"/>
    <property type="project" value="UniProtKB-SubCell"/>
</dbReference>
<dbReference type="GO" id="GO:0060298">
    <property type="term" value="P:positive regulation of sarcomere organization"/>
    <property type="evidence" value="ECO:0007669"/>
    <property type="project" value="UniProtKB-ARBA"/>
</dbReference>
<dbReference type="InterPro" id="IPR013783">
    <property type="entry name" value="Ig-like_fold"/>
</dbReference>
<dbReference type="InterPro" id="IPR003599">
    <property type="entry name" value="Ig_sub"/>
</dbReference>
<dbReference type="SMART" id="SM00408">
    <property type="entry name" value="IGc2"/>
    <property type="match status" value="5"/>
</dbReference>
<dbReference type="GO" id="GO:0045989">
    <property type="term" value="P:positive regulation of striated muscle contraction"/>
    <property type="evidence" value="ECO:0007669"/>
    <property type="project" value="UniProtKB-ARBA"/>
</dbReference>
<evidence type="ECO:0000259" key="9">
    <source>
        <dbReference type="PROSITE" id="PS50835"/>
    </source>
</evidence>
<dbReference type="FunFam" id="2.60.40.10:FF:000425">
    <property type="entry name" value="Myosin light chain kinase"/>
    <property type="match status" value="2"/>
</dbReference>
<feature type="non-terminal residue" evidence="10">
    <location>
        <position position="965"/>
    </location>
</feature>
<feature type="compositionally biased region" description="Pro residues" evidence="8">
    <location>
        <begin position="98"/>
        <end position="107"/>
    </location>
</feature>
<dbReference type="Proteomes" id="UP000678393">
    <property type="component" value="Unassembled WGS sequence"/>
</dbReference>
<dbReference type="SMART" id="SM00409">
    <property type="entry name" value="IG"/>
    <property type="match status" value="6"/>
</dbReference>
<evidence type="ECO:0000256" key="2">
    <source>
        <dbReference type="ARBA" id="ARBA00006692"/>
    </source>
</evidence>
<dbReference type="FunFam" id="2.60.40.10:FF:000697">
    <property type="entry name" value="titin isoform X1"/>
    <property type="match status" value="1"/>
</dbReference>
<accession>A0A8S3ZCU8</accession>
<dbReference type="InterPro" id="IPR003598">
    <property type="entry name" value="Ig_sub2"/>
</dbReference>
<keyword evidence="4" id="KW-0677">Repeat</keyword>
<evidence type="ECO:0000256" key="8">
    <source>
        <dbReference type="SAM" id="MobiDB-lite"/>
    </source>
</evidence>
<keyword evidence="11" id="KW-1185">Reference proteome</keyword>
<dbReference type="GO" id="GO:0004672">
    <property type="term" value="F:protein kinase activity"/>
    <property type="evidence" value="ECO:0007669"/>
    <property type="project" value="TreeGrafter"/>
</dbReference>